<evidence type="ECO:0000313" key="1">
    <source>
        <dbReference type="EMBL" id="MBU9723242.1"/>
    </source>
</evidence>
<dbReference type="Proteomes" id="UP000790580">
    <property type="component" value="Unassembled WGS sequence"/>
</dbReference>
<accession>A0ABS6JXC4</accession>
<reference evidence="1 2" key="1">
    <citation type="submission" date="2021-06" db="EMBL/GenBank/DDBJ databases">
        <title>Bacillus sp. RD4P76, an endophyte from a halophyte.</title>
        <authorList>
            <person name="Sun J.-Q."/>
        </authorList>
    </citation>
    <scope>NUCLEOTIDE SEQUENCE [LARGE SCALE GENOMIC DNA]</scope>
    <source>
        <strain evidence="1 2">JCM 17098</strain>
    </source>
</reference>
<evidence type="ECO:0008006" key="3">
    <source>
        <dbReference type="Google" id="ProtNLM"/>
    </source>
</evidence>
<gene>
    <name evidence="1" type="ORF">KS407_17640</name>
</gene>
<sequence length="69" mass="8158">MQTQKPTQLSLYDFNFCEPDLEDSIDNLFTENDMIRFGKGRKGWQENDIMSLMVFYFSIDFGNKPISLH</sequence>
<evidence type="ECO:0000313" key="2">
    <source>
        <dbReference type="Proteomes" id="UP000790580"/>
    </source>
</evidence>
<protein>
    <recommendedName>
        <fullName evidence="3">Transposase</fullName>
    </recommendedName>
</protein>
<comment type="caution">
    <text evidence="1">The sequence shown here is derived from an EMBL/GenBank/DDBJ whole genome shotgun (WGS) entry which is preliminary data.</text>
</comment>
<name>A0ABS6JXC4_9BACI</name>
<organism evidence="1 2">
    <name type="scientific">Evansella alkalicola</name>
    <dbReference type="NCBI Taxonomy" id="745819"/>
    <lineage>
        <taxon>Bacteria</taxon>
        <taxon>Bacillati</taxon>
        <taxon>Bacillota</taxon>
        <taxon>Bacilli</taxon>
        <taxon>Bacillales</taxon>
        <taxon>Bacillaceae</taxon>
        <taxon>Evansella</taxon>
    </lineage>
</organism>
<keyword evidence="2" id="KW-1185">Reference proteome</keyword>
<dbReference type="EMBL" id="JAHQCR010000073">
    <property type="protein sequence ID" value="MBU9723242.1"/>
    <property type="molecule type" value="Genomic_DNA"/>
</dbReference>
<proteinExistence type="predicted"/>
<dbReference type="RefSeq" id="WP_088073455.1">
    <property type="nucleotide sequence ID" value="NZ_JAHQCR010000073.1"/>
</dbReference>